<dbReference type="RefSeq" id="WP_102843200.1">
    <property type="nucleotide sequence ID" value="NZ_PDZR01000006.1"/>
</dbReference>
<dbReference type="PANTHER" id="PTHR40279:SF3">
    <property type="entry name" value="4-AMINOBENZOATE SYNTHASE"/>
    <property type="match status" value="1"/>
</dbReference>
<comment type="catalytic activity">
    <reaction evidence="3">
        <text>6-(2-amino-2-carboxyethyl)-7,8-dioxo-1,2,3,4,7,8-hexahydroquinoline-2,4-dicarboxylate + 3 O2 = pyrroloquinoline quinone + 2 H2O2 + 2 H2O + H(+)</text>
        <dbReference type="Rhea" id="RHEA:10692"/>
        <dbReference type="ChEBI" id="CHEBI:15377"/>
        <dbReference type="ChEBI" id="CHEBI:15378"/>
        <dbReference type="ChEBI" id="CHEBI:15379"/>
        <dbReference type="ChEBI" id="CHEBI:16240"/>
        <dbReference type="ChEBI" id="CHEBI:58442"/>
        <dbReference type="ChEBI" id="CHEBI:58778"/>
        <dbReference type="EC" id="1.3.3.11"/>
    </reaction>
</comment>
<dbReference type="SUPFAM" id="SSF48613">
    <property type="entry name" value="Heme oxygenase-like"/>
    <property type="match status" value="1"/>
</dbReference>
<dbReference type="GO" id="GO:0018189">
    <property type="term" value="P:pyrroloquinoline quinone biosynthetic process"/>
    <property type="evidence" value="ECO:0007669"/>
    <property type="project" value="UniProtKB-UniRule"/>
</dbReference>
<evidence type="ECO:0000313" key="6">
    <source>
        <dbReference type="Proteomes" id="UP000236286"/>
    </source>
</evidence>
<sequence>MNEMSPVRPNDTELWSPEKFEAEIRAVGAERYHDKHAFHKLLHGGKLNKGQVQAWALNRYCYQEAVPRKDAALISRTHDRALRREWVRRIHDHDGFGDEPGGLERWLILTDGLGLDRDYVVSRQGALPATRHIVESYVRFVREEPLVVAVASSLTELFAPSIHRERIAGMLENYDFIGDDVMAYFKRRLTQAPRDADFALGYVKERARTRAEQEACVGAVRFKCDVLWAQLDALHHAYVVPGLIPPGAFVPG</sequence>
<gene>
    <name evidence="3" type="primary">pqqC</name>
    <name evidence="5" type="ORF">CR492_07940</name>
</gene>
<dbReference type="InterPro" id="IPR016084">
    <property type="entry name" value="Haem_Oase-like_multi-hlx"/>
</dbReference>
<evidence type="ECO:0000256" key="1">
    <source>
        <dbReference type="ARBA" id="ARBA00022905"/>
    </source>
</evidence>
<evidence type="ECO:0000256" key="2">
    <source>
        <dbReference type="ARBA" id="ARBA00023002"/>
    </source>
</evidence>
<dbReference type="InterPro" id="IPR011845">
    <property type="entry name" value="PqqC"/>
</dbReference>
<evidence type="ECO:0000313" key="5">
    <source>
        <dbReference type="EMBL" id="PNG26604.1"/>
    </source>
</evidence>
<evidence type="ECO:0000259" key="4">
    <source>
        <dbReference type="Pfam" id="PF03070"/>
    </source>
</evidence>
<dbReference type="Gene3D" id="1.20.910.10">
    <property type="entry name" value="Heme oxygenase-like"/>
    <property type="match status" value="1"/>
</dbReference>
<comment type="similarity">
    <text evidence="3">Belongs to the PqqC family.</text>
</comment>
<dbReference type="NCBIfam" id="TIGR02111">
    <property type="entry name" value="PQQ_syn_pqqC"/>
    <property type="match status" value="1"/>
</dbReference>
<proteinExistence type="inferred from homology"/>
<dbReference type="Proteomes" id="UP000236286">
    <property type="component" value="Unassembled WGS sequence"/>
</dbReference>
<dbReference type="InterPro" id="IPR039068">
    <property type="entry name" value="PqqC-like"/>
</dbReference>
<dbReference type="HAMAP" id="MF_00654">
    <property type="entry name" value="PQQ_syn_PqqC"/>
    <property type="match status" value="1"/>
</dbReference>
<comment type="pathway">
    <text evidence="3">Cofactor biosynthesis; pyrroloquinoline quinone biosynthesis.</text>
</comment>
<dbReference type="EC" id="1.3.3.11" evidence="3"/>
<name>A0A2J7TIK4_METSI</name>
<keyword evidence="2 3" id="KW-0560">Oxidoreductase</keyword>
<dbReference type="InterPro" id="IPR004305">
    <property type="entry name" value="Thiaminase-2/PQQC"/>
</dbReference>
<protein>
    <recommendedName>
        <fullName evidence="3">Pyrroloquinoline-quinone synthase</fullName>
        <ecNumber evidence="3">1.3.3.11</ecNumber>
    </recommendedName>
    <alternativeName>
        <fullName evidence="3">Coenzyme PQQ synthesis protein C</fullName>
    </alternativeName>
    <alternativeName>
        <fullName evidence="3">Pyrroloquinoline quinone biosynthesis protein C</fullName>
    </alternativeName>
</protein>
<dbReference type="PANTHER" id="PTHR40279">
    <property type="entry name" value="PQQC-LIKE PROTEIN"/>
    <property type="match status" value="1"/>
</dbReference>
<dbReference type="EMBL" id="PDZR01000006">
    <property type="protein sequence ID" value="PNG26604.1"/>
    <property type="molecule type" value="Genomic_DNA"/>
</dbReference>
<dbReference type="Pfam" id="PF03070">
    <property type="entry name" value="TENA_THI-4"/>
    <property type="match status" value="1"/>
</dbReference>
<organism evidence="5 6">
    <name type="scientific">Methylocella silvestris</name>
    <dbReference type="NCBI Taxonomy" id="199596"/>
    <lineage>
        <taxon>Bacteria</taxon>
        <taxon>Pseudomonadati</taxon>
        <taxon>Pseudomonadota</taxon>
        <taxon>Alphaproteobacteria</taxon>
        <taxon>Hyphomicrobiales</taxon>
        <taxon>Beijerinckiaceae</taxon>
        <taxon>Methylocella</taxon>
    </lineage>
</organism>
<keyword evidence="1 3" id="KW-0884">PQQ biosynthesis</keyword>
<dbReference type="GO" id="GO:0033732">
    <property type="term" value="F:pyrroloquinoline-quinone synthase activity"/>
    <property type="evidence" value="ECO:0007669"/>
    <property type="project" value="UniProtKB-EC"/>
</dbReference>
<dbReference type="AlphaFoldDB" id="A0A2J7TIK4"/>
<reference evidence="5 6" key="1">
    <citation type="submission" date="2017-10" db="EMBL/GenBank/DDBJ databases">
        <title>Genome announcement of Methylocella silvestris TVC from permafrost.</title>
        <authorList>
            <person name="Wang J."/>
            <person name="Geng K."/>
            <person name="Ul-Haque F."/>
            <person name="Crombie A.T."/>
            <person name="Street L.E."/>
            <person name="Wookey P.A."/>
            <person name="Murrell J.C."/>
            <person name="Pratscher J."/>
        </authorList>
    </citation>
    <scope>NUCLEOTIDE SEQUENCE [LARGE SCALE GENOMIC DNA]</scope>
    <source>
        <strain evidence="5 6">TVC</strain>
    </source>
</reference>
<evidence type="ECO:0000256" key="3">
    <source>
        <dbReference type="HAMAP-Rule" id="MF_00654"/>
    </source>
</evidence>
<accession>A0A2J7TIK4</accession>
<comment type="caution">
    <text evidence="5">The sequence shown here is derived from an EMBL/GenBank/DDBJ whole genome shotgun (WGS) entry which is preliminary data.</text>
</comment>
<dbReference type="OrthoDB" id="9800756at2"/>
<dbReference type="UniPathway" id="UPA00539"/>
<comment type="function">
    <text evidence="3">Ring cyclization and eight-electron oxidation of 3a-(2-amino-2-carboxyethyl)-4,5-dioxo-4,5,6,7,8,9-hexahydroquinoline-7,9-dicarboxylic-acid to PQQ.</text>
</comment>
<feature type="domain" description="Thiaminase-2/PQQC" evidence="4">
    <location>
        <begin position="22"/>
        <end position="232"/>
    </location>
</feature>